<proteinExistence type="predicted"/>
<dbReference type="AlphaFoldDB" id="A0A816PW89"/>
<organism evidence="1 2">
    <name type="scientific">Rotaria magnacalcarata</name>
    <dbReference type="NCBI Taxonomy" id="392030"/>
    <lineage>
        <taxon>Eukaryota</taxon>
        <taxon>Metazoa</taxon>
        <taxon>Spiralia</taxon>
        <taxon>Gnathifera</taxon>
        <taxon>Rotifera</taxon>
        <taxon>Eurotatoria</taxon>
        <taxon>Bdelloidea</taxon>
        <taxon>Philodinida</taxon>
        <taxon>Philodinidae</taxon>
        <taxon>Rotaria</taxon>
    </lineage>
</organism>
<gene>
    <name evidence="1" type="ORF">XDN619_LOCUS9022</name>
</gene>
<dbReference type="Proteomes" id="UP000663887">
    <property type="component" value="Unassembled WGS sequence"/>
</dbReference>
<reference evidence="1" key="1">
    <citation type="submission" date="2021-02" db="EMBL/GenBank/DDBJ databases">
        <authorList>
            <person name="Nowell W R."/>
        </authorList>
    </citation>
    <scope>NUCLEOTIDE SEQUENCE</scope>
</reference>
<comment type="caution">
    <text evidence="1">The sequence shown here is derived from an EMBL/GenBank/DDBJ whole genome shotgun (WGS) entry which is preliminary data.</text>
</comment>
<evidence type="ECO:0000313" key="2">
    <source>
        <dbReference type="Proteomes" id="UP000663887"/>
    </source>
</evidence>
<sequence length="114" mass="12171">MNQFSVESKPMTTMAATAFVDSNNANVVVLNETNSNSNNADEVSGLLHDMRKHLKNGALAKIAILIPQVETIVQGNISEAQLSVSADNQLDNMIVNPKNGDGQGAQTTEISYPN</sequence>
<dbReference type="EMBL" id="CAJNRG010003080">
    <property type="protein sequence ID" value="CAF2053165.1"/>
    <property type="molecule type" value="Genomic_DNA"/>
</dbReference>
<evidence type="ECO:0000313" key="1">
    <source>
        <dbReference type="EMBL" id="CAF2053165.1"/>
    </source>
</evidence>
<protein>
    <submittedName>
        <fullName evidence="1">Uncharacterized protein</fullName>
    </submittedName>
</protein>
<accession>A0A816PW89</accession>
<name>A0A816PW89_9BILA</name>